<protein>
    <submittedName>
        <fullName evidence="2">Uncharacterized protein</fullName>
    </submittedName>
</protein>
<accession>A0A139A659</accession>
<keyword evidence="3" id="KW-1185">Reference proteome</keyword>
<dbReference type="AlphaFoldDB" id="A0A139A659"/>
<evidence type="ECO:0000313" key="3">
    <source>
        <dbReference type="Proteomes" id="UP000070544"/>
    </source>
</evidence>
<gene>
    <name evidence="2" type="ORF">M427DRAFT_398530</name>
</gene>
<reference evidence="2 3" key="1">
    <citation type="journal article" date="2015" name="Genome Biol. Evol.">
        <title>Phylogenomic analyses indicate that early fungi evolved digesting cell walls of algal ancestors of land plants.</title>
        <authorList>
            <person name="Chang Y."/>
            <person name="Wang S."/>
            <person name="Sekimoto S."/>
            <person name="Aerts A.L."/>
            <person name="Choi C."/>
            <person name="Clum A."/>
            <person name="LaButti K.M."/>
            <person name="Lindquist E.A."/>
            <person name="Yee Ngan C."/>
            <person name="Ohm R.A."/>
            <person name="Salamov A.A."/>
            <person name="Grigoriev I.V."/>
            <person name="Spatafora J.W."/>
            <person name="Berbee M.L."/>
        </authorList>
    </citation>
    <scope>NUCLEOTIDE SEQUENCE [LARGE SCALE GENOMIC DNA]</scope>
    <source>
        <strain evidence="2 3">JEL478</strain>
    </source>
</reference>
<feature type="compositionally biased region" description="Low complexity" evidence="1">
    <location>
        <begin position="68"/>
        <end position="77"/>
    </location>
</feature>
<dbReference type="Proteomes" id="UP000070544">
    <property type="component" value="Unassembled WGS sequence"/>
</dbReference>
<feature type="region of interest" description="Disordered" evidence="1">
    <location>
        <begin position="375"/>
        <end position="394"/>
    </location>
</feature>
<dbReference type="EMBL" id="KQ965789">
    <property type="protein sequence ID" value="KXS12292.1"/>
    <property type="molecule type" value="Genomic_DNA"/>
</dbReference>
<feature type="region of interest" description="Disordered" evidence="1">
    <location>
        <begin position="1"/>
        <end position="77"/>
    </location>
</feature>
<evidence type="ECO:0000313" key="2">
    <source>
        <dbReference type="EMBL" id="KXS12292.1"/>
    </source>
</evidence>
<name>A0A139A659_GONPJ</name>
<feature type="compositionally biased region" description="Gly residues" evidence="1">
    <location>
        <begin position="14"/>
        <end position="23"/>
    </location>
</feature>
<sequence>MCARERRSGPPPGALGGGVGVGRVRGRPRRRRPDGGGEGDGQGANTDVSESEGDGVATGSNSVGERGPSPSSSCAPSSMAACASCGAHVAASPSTLTAEGAARPNQPSATEAAPLSKPISAAICESRAYSVAGLRSDGGAWGWCWRCAGPEARPDGAGVCSTELRRAWSEAGSSWTRRSRRAGSTSPCPSAYSGSLPFPIWCMGAGNAGAGGSRLSTSSSNVNSISAGLSNKSPWKSSRNAVSRGSSNVERSCSGACAGWSSTWTAASKSSAGGNGNGNAGVAERANVSRTGESTSSVVKDSKSVLSVATASWAGSWGVSVGVPELPGVLLECAPVSRPACRVSVKVEEPECGVVPGAGWACGVVGRVSVGWHGWVSTQPGSEEGSETRRRSNP</sequence>
<organism evidence="2 3">
    <name type="scientific">Gonapodya prolifera (strain JEL478)</name>
    <name type="common">Monoblepharis prolifera</name>
    <dbReference type="NCBI Taxonomy" id="1344416"/>
    <lineage>
        <taxon>Eukaryota</taxon>
        <taxon>Fungi</taxon>
        <taxon>Fungi incertae sedis</taxon>
        <taxon>Chytridiomycota</taxon>
        <taxon>Chytridiomycota incertae sedis</taxon>
        <taxon>Monoblepharidomycetes</taxon>
        <taxon>Monoblepharidales</taxon>
        <taxon>Gonapodyaceae</taxon>
        <taxon>Gonapodya</taxon>
    </lineage>
</organism>
<proteinExistence type="predicted"/>
<evidence type="ECO:0000256" key="1">
    <source>
        <dbReference type="SAM" id="MobiDB-lite"/>
    </source>
</evidence>